<dbReference type="OrthoDB" id="6538195at2759"/>
<gene>
    <name evidence="5" type="primary">ASA1</name>
</gene>
<feature type="region of interest" description="Disordered" evidence="2">
    <location>
        <begin position="422"/>
        <end position="464"/>
    </location>
</feature>
<comment type="subcellular location">
    <subcellularLocation>
        <location evidence="1">Nucleus</location>
    </subcellularLocation>
</comment>
<dbReference type="VEuPathDB" id="VectorBase:SSCA010421"/>
<evidence type="ECO:0000313" key="5">
    <source>
        <dbReference type="EMBL" id="AAX84549.1"/>
    </source>
</evidence>
<feature type="compositionally biased region" description="Low complexity" evidence="2">
    <location>
        <begin position="390"/>
        <end position="406"/>
    </location>
</feature>
<feature type="region of interest" description="Disordered" evidence="2">
    <location>
        <begin position="620"/>
        <end position="639"/>
    </location>
</feature>
<sequence length="719" mass="78755">MHRLSFEQEKKLIDYFRDHPSLWNTKNKDYNNRLLRTQKLQIIGDELGLTRKDVYEKYRNLRTTFFREHKRVTRGSCKANALGANGPHLQGYVSRWRHYNHMLFLTIKSSTSDDDEVNVARRQCSTRENSVSIIGRPASSLFTVSNDDSASLPNGHEIELISTASLPISHPHQQDQRYESQILPVNLNSDELIFINTNVPNCATLQSANNVGINNNNQQQAILSTGSNLISSTSSPIVSTVPVAGLSVIHAASSCSNPNQPINVANRRIKIEPIINVNPTNGLSSYQSGINSQQQQSAFLIKSSIGLMPSILTNCNPSVANASTNVSNNVVSNNLTVSNQSINSSLNDSGDSMINNSNTVSQQSNSCKNRVNVSTPKANQITVDTINGNSSSYQSQSQSNSSQTSAKKSSFFLMTTTPALQSSQISATKDRSSSDSVQQNRSSIQPGSAASSSMSYQTKNNPNTTTLLLTNGNNVVGGQNNLSQVSGRNTVMANLNSNTDCSEMTQIIKKFVQEAILEFEDEDMAFCRSIAGALKRIEKSKRETAKLDLQKIIVRYIDPENSGSPSSPSCFNWSSSSCYSSTNNNQSETPGENILNNVSGETMVNTSQVIQNFNNYVSNTESTATEQSSPSSNNINQTRATSNAVSTIITYETANLSSSSTNKSDYVMSRIDSLPSNNIIVSNKKIKRQDSETETKTVDKYDIDQNQEKNSSKNDSSKQ</sequence>
<feature type="region of interest" description="Disordered" evidence="2">
    <location>
        <begin position="346"/>
        <end position="406"/>
    </location>
</feature>
<dbReference type="InterPro" id="IPR039353">
    <property type="entry name" value="TF_Adf1"/>
</dbReference>
<dbReference type="InterPro" id="IPR006578">
    <property type="entry name" value="MADF-dom"/>
</dbReference>
<organism evidence="5">
    <name type="scientific">Sarcoptes scabiei</name>
    <name type="common">Itch mite</name>
    <name type="synonym">Acarus scabiei</name>
    <dbReference type="NCBI Taxonomy" id="52283"/>
    <lineage>
        <taxon>Eukaryota</taxon>
        <taxon>Metazoa</taxon>
        <taxon>Ecdysozoa</taxon>
        <taxon>Arthropoda</taxon>
        <taxon>Chelicerata</taxon>
        <taxon>Arachnida</taxon>
        <taxon>Acari</taxon>
        <taxon>Acariformes</taxon>
        <taxon>Sarcoptiformes</taxon>
        <taxon>Astigmata</taxon>
        <taxon>Psoroptidia</taxon>
        <taxon>Sarcoptoidea</taxon>
        <taxon>Sarcoptidae</taxon>
        <taxon>Sarcoptinae</taxon>
        <taxon>Sarcoptes</taxon>
    </lineage>
</organism>
<feature type="compositionally biased region" description="Basic and acidic residues" evidence="2">
    <location>
        <begin position="688"/>
        <end position="719"/>
    </location>
</feature>
<dbReference type="PROSITE" id="PS51029">
    <property type="entry name" value="MADF"/>
    <property type="match status" value="1"/>
</dbReference>
<dbReference type="PANTHER" id="PTHR12243">
    <property type="entry name" value="MADF DOMAIN TRANSCRIPTION FACTOR"/>
    <property type="match status" value="1"/>
</dbReference>
<evidence type="ECO:0000259" key="3">
    <source>
        <dbReference type="PROSITE" id="PS51029"/>
    </source>
</evidence>
<dbReference type="GO" id="GO:0005634">
    <property type="term" value="C:nucleus"/>
    <property type="evidence" value="ECO:0007669"/>
    <property type="project" value="UniProtKB-SubCell"/>
</dbReference>
<feature type="domain" description="MADF" evidence="3">
    <location>
        <begin position="11"/>
        <end position="110"/>
    </location>
</feature>
<dbReference type="GO" id="GO:0003677">
    <property type="term" value="F:DNA binding"/>
    <property type="evidence" value="ECO:0007669"/>
    <property type="project" value="InterPro"/>
</dbReference>
<evidence type="ECO:0000256" key="1">
    <source>
        <dbReference type="PROSITE-ProRule" id="PRU00371"/>
    </source>
</evidence>
<dbReference type="EMBL" id="AY895012">
    <property type="protein sequence ID" value="AAX84549.1"/>
    <property type="molecule type" value="mRNA"/>
</dbReference>
<accession>Q4KS33</accession>
<dbReference type="InterPro" id="IPR004210">
    <property type="entry name" value="BESS_motif"/>
</dbReference>
<feature type="compositionally biased region" description="Polar residues" evidence="2">
    <location>
        <begin position="367"/>
        <end position="389"/>
    </location>
</feature>
<dbReference type="AlphaFoldDB" id="Q4KS33"/>
<keyword evidence="1" id="KW-0539">Nucleus</keyword>
<feature type="compositionally biased region" description="Low complexity" evidence="2">
    <location>
        <begin position="434"/>
        <end position="464"/>
    </location>
</feature>
<evidence type="ECO:0000256" key="2">
    <source>
        <dbReference type="SAM" id="MobiDB-lite"/>
    </source>
</evidence>
<proteinExistence type="evidence at transcript level"/>
<protein>
    <submittedName>
        <fullName evidence="5">Antigen 1</fullName>
    </submittedName>
</protein>
<feature type="region of interest" description="Disordered" evidence="2">
    <location>
        <begin position="683"/>
        <end position="719"/>
    </location>
</feature>
<dbReference type="SMART" id="SM00595">
    <property type="entry name" value="MADF"/>
    <property type="match status" value="1"/>
</dbReference>
<name>Q4KS33_SARSC</name>
<evidence type="ECO:0000259" key="4">
    <source>
        <dbReference type="PROSITE" id="PS51031"/>
    </source>
</evidence>
<feature type="domain" description="BESS" evidence="4">
    <location>
        <begin position="520"/>
        <end position="559"/>
    </location>
</feature>
<feature type="compositionally biased region" description="Low complexity" evidence="2">
    <location>
        <begin position="355"/>
        <end position="366"/>
    </location>
</feature>
<reference evidence="5" key="1">
    <citation type="journal article" date="2006" name="Parasitology">
        <title>Characterization of an atypical antigen from Sarcoptes scabiei containing an MADF domain.</title>
        <authorList>
            <person name="Ljunggren E.L."/>
            <person name="Bergstrom K."/>
            <person name="Morrison D.A."/>
            <person name="Mattsson J.G."/>
        </authorList>
    </citation>
    <scope>NUCLEOTIDE SEQUENCE</scope>
</reference>
<dbReference type="PROSITE" id="PS51031">
    <property type="entry name" value="BESS"/>
    <property type="match status" value="1"/>
</dbReference>
<dbReference type="PANTHER" id="PTHR12243:SF67">
    <property type="entry name" value="COREPRESSOR OF PANGOLIN, ISOFORM A-RELATED"/>
    <property type="match status" value="1"/>
</dbReference>
<dbReference type="Pfam" id="PF10545">
    <property type="entry name" value="MADF_DNA_bdg"/>
    <property type="match status" value="1"/>
</dbReference>